<dbReference type="InterPro" id="IPR050471">
    <property type="entry name" value="AB_hydrolase"/>
</dbReference>
<gene>
    <name evidence="2" type="ORF">GCM10009858_43390</name>
</gene>
<evidence type="ECO:0000259" key="1">
    <source>
        <dbReference type="Pfam" id="PF12697"/>
    </source>
</evidence>
<keyword evidence="3" id="KW-1185">Reference proteome</keyword>
<dbReference type="Gene3D" id="3.40.50.1820">
    <property type="entry name" value="alpha/beta hydrolase"/>
    <property type="match status" value="1"/>
</dbReference>
<dbReference type="PANTHER" id="PTHR43433">
    <property type="entry name" value="HYDROLASE, ALPHA/BETA FOLD FAMILY PROTEIN"/>
    <property type="match status" value="1"/>
</dbReference>
<protein>
    <submittedName>
        <fullName evidence="2">Alpha/beta hydrolase</fullName>
    </submittedName>
</protein>
<dbReference type="InterPro" id="IPR000073">
    <property type="entry name" value="AB_hydrolase_1"/>
</dbReference>
<dbReference type="Proteomes" id="UP001500730">
    <property type="component" value="Unassembled WGS sequence"/>
</dbReference>
<dbReference type="EMBL" id="BAAARE010000029">
    <property type="protein sequence ID" value="GAA2500368.1"/>
    <property type="molecule type" value="Genomic_DNA"/>
</dbReference>
<accession>A0ABP5ZLP9</accession>
<evidence type="ECO:0000313" key="3">
    <source>
        <dbReference type="Proteomes" id="UP001500730"/>
    </source>
</evidence>
<feature type="domain" description="AB hydrolase-1" evidence="1">
    <location>
        <begin position="30"/>
        <end position="251"/>
    </location>
</feature>
<dbReference type="GO" id="GO:0016787">
    <property type="term" value="F:hydrolase activity"/>
    <property type="evidence" value="ECO:0007669"/>
    <property type="project" value="UniProtKB-KW"/>
</dbReference>
<dbReference type="InterPro" id="IPR029058">
    <property type="entry name" value="AB_hydrolase_fold"/>
</dbReference>
<dbReference type="PANTHER" id="PTHR43433:SF5">
    <property type="entry name" value="AB HYDROLASE-1 DOMAIN-CONTAINING PROTEIN"/>
    <property type="match status" value="1"/>
</dbReference>
<dbReference type="Pfam" id="PF12697">
    <property type="entry name" value="Abhydrolase_6"/>
    <property type="match status" value="1"/>
</dbReference>
<organism evidence="2 3">
    <name type="scientific">Terrabacter carboxydivorans</name>
    <dbReference type="NCBI Taxonomy" id="619730"/>
    <lineage>
        <taxon>Bacteria</taxon>
        <taxon>Bacillati</taxon>
        <taxon>Actinomycetota</taxon>
        <taxon>Actinomycetes</taxon>
        <taxon>Micrococcales</taxon>
        <taxon>Intrasporangiaceae</taxon>
        <taxon>Terrabacter</taxon>
    </lineage>
</organism>
<evidence type="ECO:0000313" key="2">
    <source>
        <dbReference type="EMBL" id="GAA2500368.1"/>
    </source>
</evidence>
<comment type="caution">
    <text evidence="2">The sequence shown here is derived from an EMBL/GenBank/DDBJ whole genome shotgun (WGS) entry which is preliminary data.</text>
</comment>
<reference evidence="3" key="1">
    <citation type="journal article" date="2019" name="Int. J. Syst. Evol. Microbiol.">
        <title>The Global Catalogue of Microorganisms (GCM) 10K type strain sequencing project: providing services to taxonomists for standard genome sequencing and annotation.</title>
        <authorList>
            <consortium name="The Broad Institute Genomics Platform"/>
            <consortium name="The Broad Institute Genome Sequencing Center for Infectious Disease"/>
            <person name="Wu L."/>
            <person name="Ma J."/>
        </authorList>
    </citation>
    <scope>NUCLEOTIDE SEQUENCE [LARGE SCALE GENOMIC DNA]</scope>
    <source>
        <strain evidence="3">JCM 16259</strain>
    </source>
</reference>
<dbReference type="SUPFAM" id="SSF53474">
    <property type="entry name" value="alpha/beta-Hydrolases"/>
    <property type="match status" value="1"/>
</dbReference>
<sequence>MNRIDQIERTTSADGTTIAYEAYGSGPVAVVVGGAFCDRGAFRDLAQALGEQGLTGVTYDRRGRGDSGDTQPYTVSREVDDLTAVISAAGESGSPAHAFGVSSGGALVIEAAAAGAPLTRASVLEVPYRTAAWPPPPKDYIERLEAFEAAGDREGILRFFNGEAVGMPDEMVDGLKDSPMWEPMLAMTYTVKYDGLCLGGDEQDLPAKTFARVTIPFLTVCSSGTAMPWLHDSAEVLAEALPNATAIELPGEFHHVPASTLAPALAEFFTS</sequence>
<dbReference type="RefSeq" id="WP_344257195.1">
    <property type="nucleotide sequence ID" value="NZ_BAAARE010000029.1"/>
</dbReference>
<proteinExistence type="predicted"/>
<keyword evidence="2" id="KW-0378">Hydrolase</keyword>
<name>A0ABP5ZLP9_9MICO</name>